<reference evidence="2 3" key="1">
    <citation type="journal article" date="2016" name="Sci. Rep.">
        <title>Complete genome sequence and transcriptomic analysis of a novel marine strain Bacillus weihaiensis reveals the mechanism of brown algae degradation.</title>
        <authorList>
            <person name="Zhu Y."/>
            <person name="Chen P."/>
            <person name="Bao Y."/>
            <person name="Men Y."/>
            <person name="Zeng Y."/>
            <person name="Yang J."/>
            <person name="Sun J."/>
            <person name="Sun Y."/>
        </authorList>
    </citation>
    <scope>NUCLEOTIDE SEQUENCE [LARGE SCALE GENOMIC DNA]</scope>
    <source>
        <strain evidence="2 3">Alg07</strain>
    </source>
</reference>
<feature type="transmembrane region" description="Helical" evidence="1">
    <location>
        <begin position="22"/>
        <end position="45"/>
    </location>
</feature>
<protein>
    <recommendedName>
        <fullName evidence="4">DUF624 domain-containing protein</fullName>
    </recommendedName>
</protein>
<keyword evidence="3" id="KW-1185">Reference proteome</keyword>
<feature type="transmembrane region" description="Helical" evidence="1">
    <location>
        <begin position="174"/>
        <end position="192"/>
    </location>
</feature>
<dbReference type="OrthoDB" id="2182676at2"/>
<gene>
    <name evidence="2" type="ORF">A9C19_13980</name>
</gene>
<dbReference type="EMBL" id="CP016020">
    <property type="protein sequence ID" value="APH05749.1"/>
    <property type="molecule type" value="Genomic_DNA"/>
</dbReference>
<dbReference type="RefSeq" id="WP_072580542.1">
    <property type="nucleotide sequence ID" value="NZ_CP016020.1"/>
</dbReference>
<keyword evidence="1" id="KW-0812">Transmembrane</keyword>
<dbReference type="InterPro" id="IPR006938">
    <property type="entry name" value="DUF624"/>
</dbReference>
<feature type="transmembrane region" description="Helical" evidence="1">
    <location>
        <begin position="72"/>
        <end position="93"/>
    </location>
</feature>
<feature type="transmembrane region" description="Helical" evidence="1">
    <location>
        <begin position="105"/>
        <end position="132"/>
    </location>
</feature>
<keyword evidence="1" id="KW-1133">Transmembrane helix</keyword>
<dbReference type="KEGG" id="bwh:A9C19_13980"/>
<keyword evidence="1" id="KW-0472">Membrane</keyword>
<dbReference type="Pfam" id="PF04854">
    <property type="entry name" value="DUF624"/>
    <property type="match status" value="1"/>
</dbReference>
<accession>A0A1L3MTU5</accession>
<evidence type="ECO:0000256" key="1">
    <source>
        <dbReference type="SAM" id="Phobius"/>
    </source>
</evidence>
<evidence type="ECO:0000313" key="3">
    <source>
        <dbReference type="Proteomes" id="UP000181936"/>
    </source>
</evidence>
<sequence>MGMSEKLYATAEWITRLAIVNLLWLLFTIVGLGIFGFFPATIAMFSVTRKWVSGDVDIPIFKTFWNTYKREFIQANILALIFYLLGIILYVDLMYTRTLTGWTSILFVGALFSLCIFYVIILVYIFPLFAHYKLTSFQYIKRAFLFGIINPFRTLMMIVGSFGISYMVSSIPGLSFFFLGSIISVFLTWMTMSTIKKLEKQEVENQQA</sequence>
<evidence type="ECO:0008006" key="4">
    <source>
        <dbReference type="Google" id="ProtNLM"/>
    </source>
</evidence>
<evidence type="ECO:0000313" key="2">
    <source>
        <dbReference type="EMBL" id="APH05749.1"/>
    </source>
</evidence>
<dbReference type="STRING" id="1547283.A9C19_13980"/>
<feature type="transmembrane region" description="Helical" evidence="1">
    <location>
        <begin position="144"/>
        <end position="168"/>
    </location>
</feature>
<name>A0A1L3MTU5_9BACI</name>
<dbReference type="Proteomes" id="UP000181936">
    <property type="component" value="Chromosome"/>
</dbReference>
<organism evidence="2 3">
    <name type="scientific">Bacillus weihaiensis</name>
    <dbReference type="NCBI Taxonomy" id="1547283"/>
    <lineage>
        <taxon>Bacteria</taxon>
        <taxon>Bacillati</taxon>
        <taxon>Bacillota</taxon>
        <taxon>Bacilli</taxon>
        <taxon>Bacillales</taxon>
        <taxon>Bacillaceae</taxon>
        <taxon>Bacillus</taxon>
    </lineage>
</organism>
<proteinExistence type="predicted"/>
<dbReference type="AlphaFoldDB" id="A0A1L3MTU5"/>